<dbReference type="EC" id="5.2.1.8" evidence="3 10"/>
<dbReference type="EMBL" id="CP054856">
    <property type="protein sequence ID" value="QVM83416.1"/>
    <property type="molecule type" value="Genomic_DNA"/>
</dbReference>
<dbReference type="InterPro" id="IPR008880">
    <property type="entry name" value="Trigger_fac_C"/>
</dbReference>
<dbReference type="InterPro" id="IPR008881">
    <property type="entry name" value="Trigger_fac_ribosome-bd_bac"/>
</dbReference>
<gene>
    <name evidence="10" type="primary">tig</name>
    <name evidence="15" type="ORF">HT578_06670</name>
</gene>
<feature type="compositionally biased region" description="Basic residues" evidence="13">
    <location>
        <begin position="480"/>
        <end position="491"/>
    </location>
</feature>
<evidence type="ECO:0000256" key="1">
    <source>
        <dbReference type="ARBA" id="ARBA00000971"/>
    </source>
</evidence>
<evidence type="ECO:0000256" key="12">
    <source>
        <dbReference type="RuleBase" id="RU003914"/>
    </source>
</evidence>
<keyword evidence="6 10" id="KW-0143">Chaperone</keyword>
<evidence type="ECO:0000256" key="7">
    <source>
        <dbReference type="ARBA" id="ARBA00023235"/>
    </source>
</evidence>
<evidence type="ECO:0000256" key="2">
    <source>
        <dbReference type="ARBA" id="ARBA00005464"/>
    </source>
</evidence>
<comment type="similarity">
    <text evidence="2 10 12">Belongs to the FKBP-type PPIase family. Tig subfamily.</text>
</comment>
<dbReference type="Gene3D" id="1.10.3120.10">
    <property type="entry name" value="Trigger factor, C-terminal domain"/>
    <property type="match status" value="1"/>
</dbReference>
<dbReference type="Pfam" id="PF05697">
    <property type="entry name" value="Trigger_N"/>
    <property type="match status" value="1"/>
</dbReference>
<dbReference type="Proteomes" id="UP000677126">
    <property type="component" value="Chromosome"/>
</dbReference>
<dbReference type="SUPFAM" id="SSF102735">
    <property type="entry name" value="Trigger factor ribosome-binding domain"/>
    <property type="match status" value="1"/>
</dbReference>
<organism evidence="15 16">
    <name type="scientific">Novosphingobium decolorationis</name>
    <dbReference type="NCBI Taxonomy" id="2698673"/>
    <lineage>
        <taxon>Bacteria</taxon>
        <taxon>Pseudomonadati</taxon>
        <taxon>Pseudomonadota</taxon>
        <taxon>Alphaproteobacteria</taxon>
        <taxon>Sphingomonadales</taxon>
        <taxon>Sphingomonadaceae</taxon>
        <taxon>Novosphingobium</taxon>
    </lineage>
</organism>
<evidence type="ECO:0000256" key="9">
    <source>
        <dbReference type="ARBA" id="ARBA00029986"/>
    </source>
</evidence>
<comment type="subcellular location">
    <subcellularLocation>
        <location evidence="10">Cytoplasm</location>
    </subcellularLocation>
    <text evidence="10">About half TF is bound to the ribosome near the polypeptide exit tunnel while the other half is free in the cytoplasm.</text>
</comment>
<feature type="compositionally biased region" description="Basic residues" evidence="13">
    <location>
        <begin position="452"/>
        <end position="462"/>
    </location>
</feature>
<dbReference type="RefSeq" id="WP_213502936.1">
    <property type="nucleotide sequence ID" value="NZ_CP054856.1"/>
</dbReference>
<dbReference type="GO" id="GO:0003755">
    <property type="term" value="F:peptidyl-prolyl cis-trans isomerase activity"/>
    <property type="evidence" value="ECO:0007669"/>
    <property type="project" value="UniProtKB-EC"/>
</dbReference>
<feature type="region of interest" description="Disordered" evidence="13">
    <location>
        <begin position="424"/>
        <end position="548"/>
    </location>
</feature>
<comment type="function">
    <text evidence="8 10">Involved in protein export. Acts as a chaperone by maintaining the newly synthesized protein in an open conformation. Functions as a peptidyl-prolyl cis-trans isomerase.</text>
</comment>
<dbReference type="Gene3D" id="3.10.50.40">
    <property type="match status" value="1"/>
</dbReference>
<dbReference type="InterPro" id="IPR037041">
    <property type="entry name" value="Trigger_fac_C_sf"/>
</dbReference>
<comment type="catalytic activity">
    <reaction evidence="1 10 11">
        <text>[protein]-peptidylproline (omega=180) = [protein]-peptidylproline (omega=0)</text>
        <dbReference type="Rhea" id="RHEA:16237"/>
        <dbReference type="Rhea" id="RHEA-COMP:10747"/>
        <dbReference type="Rhea" id="RHEA-COMP:10748"/>
        <dbReference type="ChEBI" id="CHEBI:83833"/>
        <dbReference type="ChEBI" id="CHEBI:83834"/>
        <dbReference type="EC" id="5.2.1.8"/>
    </reaction>
</comment>
<feature type="compositionally biased region" description="Basic and acidic residues" evidence="13">
    <location>
        <begin position="519"/>
        <end position="528"/>
    </location>
</feature>
<dbReference type="Pfam" id="PF05698">
    <property type="entry name" value="Trigger_C"/>
    <property type="match status" value="1"/>
</dbReference>
<protein>
    <recommendedName>
        <fullName evidence="4 10">Trigger factor</fullName>
        <shortName evidence="10">TF</shortName>
        <ecNumber evidence="3 10">5.2.1.8</ecNumber>
    </recommendedName>
    <alternativeName>
        <fullName evidence="9 10">PPIase</fullName>
    </alternativeName>
</protein>
<keyword evidence="5 10" id="KW-0697">Rotamase</keyword>
<evidence type="ECO:0000256" key="11">
    <source>
        <dbReference type="PROSITE-ProRule" id="PRU00277"/>
    </source>
</evidence>
<dbReference type="Pfam" id="PF00254">
    <property type="entry name" value="FKBP_C"/>
    <property type="match status" value="1"/>
</dbReference>
<dbReference type="PANTHER" id="PTHR30560">
    <property type="entry name" value="TRIGGER FACTOR CHAPERONE AND PEPTIDYL-PROLYL CIS/TRANS ISOMERASE"/>
    <property type="match status" value="1"/>
</dbReference>
<keyword evidence="7 10" id="KW-0413">Isomerase</keyword>
<feature type="domain" description="PPIase FKBP-type" evidence="14">
    <location>
        <begin position="162"/>
        <end position="222"/>
    </location>
</feature>
<dbReference type="PANTHER" id="PTHR30560:SF3">
    <property type="entry name" value="TRIGGER FACTOR-LIKE PROTEIN TIG, CHLOROPLASTIC"/>
    <property type="match status" value="1"/>
</dbReference>
<dbReference type="InterPro" id="IPR036611">
    <property type="entry name" value="Trigger_fac_ribosome-bd_sf"/>
</dbReference>
<proteinExistence type="inferred from homology"/>
<dbReference type="PROSITE" id="PS50059">
    <property type="entry name" value="FKBP_PPIASE"/>
    <property type="match status" value="1"/>
</dbReference>
<dbReference type="InterPro" id="IPR046357">
    <property type="entry name" value="PPIase_dom_sf"/>
</dbReference>
<dbReference type="NCBIfam" id="TIGR00115">
    <property type="entry name" value="tig"/>
    <property type="match status" value="1"/>
</dbReference>
<evidence type="ECO:0000256" key="3">
    <source>
        <dbReference type="ARBA" id="ARBA00013194"/>
    </source>
</evidence>
<keyword evidence="10" id="KW-0963">Cytoplasm</keyword>
<dbReference type="InterPro" id="IPR027304">
    <property type="entry name" value="Trigger_fact/SurA_dom_sf"/>
</dbReference>
<evidence type="ECO:0000256" key="4">
    <source>
        <dbReference type="ARBA" id="ARBA00016902"/>
    </source>
</evidence>
<dbReference type="InterPro" id="IPR005215">
    <property type="entry name" value="Trig_fac"/>
</dbReference>
<dbReference type="SUPFAM" id="SSF109998">
    <property type="entry name" value="Triger factor/SurA peptide-binding domain-like"/>
    <property type="match status" value="1"/>
</dbReference>
<evidence type="ECO:0000256" key="5">
    <source>
        <dbReference type="ARBA" id="ARBA00023110"/>
    </source>
</evidence>
<dbReference type="Gene3D" id="3.30.70.1050">
    <property type="entry name" value="Trigger factor ribosome-binding domain"/>
    <property type="match status" value="1"/>
</dbReference>
<dbReference type="InterPro" id="IPR001179">
    <property type="entry name" value="PPIase_FKBP_dom"/>
</dbReference>
<feature type="compositionally biased region" description="Basic residues" evidence="13">
    <location>
        <begin position="529"/>
        <end position="540"/>
    </location>
</feature>
<evidence type="ECO:0000313" key="15">
    <source>
        <dbReference type="EMBL" id="QVM83416.1"/>
    </source>
</evidence>
<keyword evidence="16" id="KW-1185">Reference proteome</keyword>
<dbReference type="SUPFAM" id="SSF54534">
    <property type="entry name" value="FKBP-like"/>
    <property type="match status" value="1"/>
</dbReference>
<keyword evidence="10 12" id="KW-0131">Cell cycle</keyword>
<feature type="compositionally biased region" description="Basic and acidic residues" evidence="13">
    <location>
        <begin position="424"/>
        <end position="433"/>
    </location>
</feature>
<name>A0ABX8E2Q3_9SPHN</name>
<dbReference type="HAMAP" id="MF_00303">
    <property type="entry name" value="Trigger_factor_Tig"/>
    <property type="match status" value="1"/>
</dbReference>
<accession>A0ABX8E2Q3</accession>
<sequence>MQIVETTNEGLKRAYTVTIPATTITDRIEGEIKKIAPQVRMPGFRPGKVPANLVRKMHGDAIHQDMLNNVIREAMDKLVADNALRPAMNPDVSLGEGYEQGKDAELSVALEILPEIDTPSIDGLKLEKLTVPVAEDAVTEQVEKIASQQQRFETKDGAAEDGDQVICDFTGKLDGEPFEGGAAEKQPITIGSGMLIPGFEEQLVGIKAGDERVITVTFPEDYQAAHLAGKETTFDIVAHEIKAPVESTVDDEFAKQLGLESLEQLQGLIKGQLEQETAGLTRTAMKRQLLDQLAAGHDFDVPPSMVEAEFNQIWQQLVQEASNEEDPEAALKEIEDEKDDYRKIAERRVRLGLLLSEIGQANGVEVTSQEMSMLVSQAAQQYRPEDRQRFMEYVQQDPMMAAQLRAPLYEDKVVDFLIEKSEVTEREVTREELQAAIEAEESEAEKAEAKPAKKAPAKKAAAKKADDAEAGDEAAEKKAPAKKAPAKKAAAKKTEDGEAKPAAKKAPAKKAPAKKAAAKKTEDGEAKPAAKKAPAKKAPAKKTAAKED</sequence>
<reference evidence="15 16" key="1">
    <citation type="journal article" date="2021" name="Int. J. Syst. Evol. Microbiol.">
        <title>Novosphingobium decolorationis sp. nov., an aniline blue-decolourizing bacterium isolated from East Pacific sediment.</title>
        <authorList>
            <person name="Chen X."/>
            <person name="Dong B."/>
            <person name="Chen T."/>
            <person name="Ren N."/>
            <person name="Wang J."/>
            <person name="Xu Y."/>
            <person name="Yang J."/>
            <person name="Zhu S."/>
            <person name="Chen J."/>
        </authorList>
    </citation>
    <scope>NUCLEOTIDE SEQUENCE [LARGE SCALE GENOMIC DNA]</scope>
    <source>
        <strain evidence="15 16">502str22</strain>
    </source>
</reference>
<feature type="compositionally biased region" description="Basic and acidic residues" evidence="13">
    <location>
        <begin position="492"/>
        <end position="501"/>
    </location>
</feature>
<feature type="compositionally biased region" description="Basic residues" evidence="13">
    <location>
        <begin position="502"/>
        <end position="518"/>
    </location>
</feature>
<keyword evidence="10 12" id="KW-0132">Cell division</keyword>
<comment type="domain">
    <text evidence="10">Consists of 3 domains; the N-terminus binds the ribosome, the middle domain has PPIase activity, while the C-terminus has intrinsic chaperone activity on its own.</text>
</comment>
<evidence type="ECO:0000256" key="8">
    <source>
        <dbReference type="ARBA" id="ARBA00024849"/>
    </source>
</evidence>
<evidence type="ECO:0000259" key="14">
    <source>
        <dbReference type="PROSITE" id="PS50059"/>
    </source>
</evidence>
<evidence type="ECO:0000256" key="10">
    <source>
        <dbReference type="HAMAP-Rule" id="MF_00303"/>
    </source>
</evidence>
<evidence type="ECO:0000256" key="13">
    <source>
        <dbReference type="SAM" id="MobiDB-lite"/>
    </source>
</evidence>
<evidence type="ECO:0000256" key="6">
    <source>
        <dbReference type="ARBA" id="ARBA00023186"/>
    </source>
</evidence>
<evidence type="ECO:0000313" key="16">
    <source>
        <dbReference type="Proteomes" id="UP000677126"/>
    </source>
</evidence>